<evidence type="ECO:0000256" key="2">
    <source>
        <dbReference type="ARBA" id="ARBA00004752"/>
    </source>
</evidence>
<keyword evidence="9" id="KW-0961">Cell wall biogenesis/degradation</keyword>
<dbReference type="GO" id="GO:0008360">
    <property type="term" value="P:regulation of cell shape"/>
    <property type="evidence" value="ECO:0007669"/>
    <property type="project" value="UniProtKB-KW"/>
</dbReference>
<keyword evidence="5" id="KW-0808">Transferase</keyword>
<dbReference type="InterPro" id="IPR001986">
    <property type="entry name" value="Enolpyruvate_Tfrase_dom"/>
</dbReference>
<dbReference type="GO" id="GO:0005737">
    <property type="term" value="C:cytoplasm"/>
    <property type="evidence" value="ECO:0007669"/>
    <property type="project" value="UniProtKB-SubCell"/>
</dbReference>
<dbReference type="InterPro" id="IPR013792">
    <property type="entry name" value="RNA3'P_cycl/enolpyr_Trfase_a/b"/>
</dbReference>
<evidence type="ECO:0000256" key="6">
    <source>
        <dbReference type="ARBA" id="ARBA00022960"/>
    </source>
</evidence>
<evidence type="ECO:0000256" key="5">
    <source>
        <dbReference type="ARBA" id="ARBA00022679"/>
    </source>
</evidence>
<dbReference type="NCBIfam" id="NF006873">
    <property type="entry name" value="PRK09369.1"/>
    <property type="match status" value="1"/>
</dbReference>
<evidence type="ECO:0000313" key="17">
    <source>
        <dbReference type="EMBL" id="OGK52974.1"/>
    </source>
</evidence>
<keyword evidence="4" id="KW-0132">Cell division</keyword>
<evidence type="ECO:0000259" key="16">
    <source>
        <dbReference type="Pfam" id="PF00275"/>
    </source>
</evidence>
<comment type="catalytic activity">
    <reaction evidence="15">
        <text>phosphoenolpyruvate + UDP-N-acetyl-alpha-D-glucosamine = UDP-N-acetyl-3-O-(1-carboxyvinyl)-alpha-D-glucosamine + phosphate</text>
        <dbReference type="Rhea" id="RHEA:18681"/>
        <dbReference type="ChEBI" id="CHEBI:43474"/>
        <dbReference type="ChEBI" id="CHEBI:57705"/>
        <dbReference type="ChEBI" id="CHEBI:58702"/>
        <dbReference type="ChEBI" id="CHEBI:68483"/>
        <dbReference type="EC" id="2.5.1.7"/>
    </reaction>
</comment>
<organism evidence="17 18">
    <name type="scientific">Candidatus Roizmanbacteria bacterium RIFCSPLOWO2_01_FULL_44_13</name>
    <dbReference type="NCBI Taxonomy" id="1802069"/>
    <lineage>
        <taxon>Bacteria</taxon>
        <taxon>Candidatus Roizmaniibacteriota</taxon>
    </lineage>
</organism>
<proteinExistence type="inferred from homology"/>
<evidence type="ECO:0000256" key="11">
    <source>
        <dbReference type="ARBA" id="ARBA00039108"/>
    </source>
</evidence>
<comment type="caution">
    <text evidence="17">The sequence shown here is derived from an EMBL/GenBank/DDBJ whole genome shotgun (WGS) entry which is preliminary data.</text>
</comment>
<dbReference type="Proteomes" id="UP000178857">
    <property type="component" value="Unassembled WGS sequence"/>
</dbReference>
<dbReference type="STRING" id="1802069.A2970_01585"/>
<dbReference type="GO" id="GO:0009252">
    <property type="term" value="P:peptidoglycan biosynthetic process"/>
    <property type="evidence" value="ECO:0007669"/>
    <property type="project" value="UniProtKB-KW"/>
</dbReference>
<evidence type="ECO:0000256" key="10">
    <source>
        <dbReference type="ARBA" id="ARBA00038367"/>
    </source>
</evidence>
<evidence type="ECO:0000313" key="18">
    <source>
        <dbReference type="Proteomes" id="UP000178857"/>
    </source>
</evidence>
<sequence length="441" mass="48703">MSDSYYIRGGKPLKGEIVLSGAKNVALKTIIAALMFESKVELENIPRINDVLDLIELVKAVGGRVNFNEKNSLQIDGSGLKENKIDLFYGSKIRVSFLFFAPLLLKFGECLVPNPGGCRLGARPIDRIVEGMKSLGVKVDYDSKTGYYKAKITTPPAGRYRFPKPSHTGTELLILIALMTDKEVVIENGANEPEIDDLIVFLNEAGARIKKQDDKIIVNKSLPLSQKFPFKIISDRNEFVTYATLAVASKGDVVVGNIPSTSVESFLNKMEEAGSGIDKLPGNKFRFFYKGPVKSVDIETSPHPGFMTDWQPNFAVFLTTASGESIIHERLFENRFSYVEELKKLGAEIEFFEPSVTNPKGFYHFNWEEGKKYQQAIKIKGGHPLHNGVLTIKDLRAGAALACAALLSSGESIINGVSQLERGYENFVVKIRALGGDIKKI</sequence>
<dbReference type="GO" id="GO:0071555">
    <property type="term" value="P:cell wall organization"/>
    <property type="evidence" value="ECO:0007669"/>
    <property type="project" value="UniProtKB-KW"/>
</dbReference>
<name>A0A1F7JBJ0_9BACT</name>
<evidence type="ECO:0000256" key="4">
    <source>
        <dbReference type="ARBA" id="ARBA00022618"/>
    </source>
</evidence>
<accession>A0A1F7JBJ0</accession>
<dbReference type="InterPro" id="IPR036968">
    <property type="entry name" value="Enolpyruvate_Tfrase_sf"/>
</dbReference>
<dbReference type="PANTHER" id="PTHR43783">
    <property type="entry name" value="UDP-N-ACETYLGLUCOSAMINE 1-CARBOXYVINYLTRANSFERASE"/>
    <property type="match status" value="1"/>
</dbReference>
<evidence type="ECO:0000256" key="8">
    <source>
        <dbReference type="ARBA" id="ARBA00023306"/>
    </source>
</evidence>
<dbReference type="SUPFAM" id="SSF55205">
    <property type="entry name" value="EPT/RTPC-like"/>
    <property type="match status" value="1"/>
</dbReference>
<dbReference type="EC" id="2.5.1.7" evidence="11"/>
<evidence type="ECO:0000256" key="9">
    <source>
        <dbReference type="ARBA" id="ARBA00023316"/>
    </source>
</evidence>
<comment type="pathway">
    <text evidence="2">Cell wall biogenesis; peptidoglycan biosynthesis.</text>
</comment>
<dbReference type="AlphaFoldDB" id="A0A1F7JBJ0"/>
<dbReference type="EMBL" id="MGAT01000008">
    <property type="protein sequence ID" value="OGK52974.1"/>
    <property type="molecule type" value="Genomic_DNA"/>
</dbReference>
<reference evidence="17 18" key="1">
    <citation type="journal article" date="2016" name="Nat. Commun.">
        <title>Thousands of microbial genomes shed light on interconnected biogeochemical processes in an aquifer system.</title>
        <authorList>
            <person name="Anantharaman K."/>
            <person name="Brown C.T."/>
            <person name="Hug L.A."/>
            <person name="Sharon I."/>
            <person name="Castelle C.J."/>
            <person name="Probst A.J."/>
            <person name="Thomas B.C."/>
            <person name="Singh A."/>
            <person name="Wilkins M.J."/>
            <person name="Karaoz U."/>
            <person name="Brodie E.L."/>
            <person name="Williams K.H."/>
            <person name="Hubbard S.S."/>
            <person name="Banfield J.F."/>
        </authorList>
    </citation>
    <scope>NUCLEOTIDE SEQUENCE [LARGE SCALE GENOMIC DNA]</scope>
</reference>
<protein>
    <recommendedName>
        <fullName evidence="12">UDP-N-acetylglucosamine 1-carboxyvinyltransferase</fullName>
        <ecNumber evidence="11">2.5.1.7</ecNumber>
    </recommendedName>
    <alternativeName>
        <fullName evidence="13">Enoylpyruvate transferase</fullName>
    </alternativeName>
    <alternativeName>
        <fullName evidence="14">UDP-N-acetylglucosamine enolpyruvyl transferase</fullName>
    </alternativeName>
</protein>
<evidence type="ECO:0000256" key="15">
    <source>
        <dbReference type="ARBA" id="ARBA00047527"/>
    </source>
</evidence>
<evidence type="ECO:0000256" key="12">
    <source>
        <dbReference type="ARBA" id="ARBA00039754"/>
    </source>
</evidence>
<dbReference type="Gene3D" id="3.65.10.10">
    <property type="entry name" value="Enolpyruvate transferase domain"/>
    <property type="match status" value="2"/>
</dbReference>
<evidence type="ECO:0000256" key="13">
    <source>
        <dbReference type="ARBA" id="ARBA00042443"/>
    </source>
</evidence>
<dbReference type="PANTHER" id="PTHR43783:SF1">
    <property type="entry name" value="UDP-N-ACETYLGLUCOSAMINE 1-CARBOXYVINYLTRANSFERASE"/>
    <property type="match status" value="1"/>
</dbReference>
<dbReference type="Pfam" id="PF00275">
    <property type="entry name" value="EPSP_synthase"/>
    <property type="match status" value="1"/>
</dbReference>
<evidence type="ECO:0000256" key="3">
    <source>
        <dbReference type="ARBA" id="ARBA00022490"/>
    </source>
</evidence>
<dbReference type="GO" id="GO:0051301">
    <property type="term" value="P:cell division"/>
    <property type="evidence" value="ECO:0007669"/>
    <property type="project" value="UniProtKB-KW"/>
</dbReference>
<dbReference type="InterPro" id="IPR050068">
    <property type="entry name" value="MurA_subfamily"/>
</dbReference>
<keyword evidence="3" id="KW-0963">Cytoplasm</keyword>
<feature type="domain" description="Enolpyruvate transferase" evidence="16">
    <location>
        <begin position="8"/>
        <end position="430"/>
    </location>
</feature>
<evidence type="ECO:0000256" key="14">
    <source>
        <dbReference type="ARBA" id="ARBA00042842"/>
    </source>
</evidence>
<dbReference type="GO" id="GO:0008760">
    <property type="term" value="F:UDP-N-acetylglucosamine 1-carboxyvinyltransferase activity"/>
    <property type="evidence" value="ECO:0007669"/>
    <property type="project" value="UniProtKB-EC"/>
</dbReference>
<comment type="similarity">
    <text evidence="10">Belongs to the EPSP synthase family. MurA subfamily.</text>
</comment>
<evidence type="ECO:0000256" key="7">
    <source>
        <dbReference type="ARBA" id="ARBA00022984"/>
    </source>
</evidence>
<comment type="subcellular location">
    <subcellularLocation>
        <location evidence="1">Cytoplasm</location>
    </subcellularLocation>
</comment>
<keyword evidence="6" id="KW-0133">Cell shape</keyword>
<evidence type="ECO:0000256" key="1">
    <source>
        <dbReference type="ARBA" id="ARBA00004496"/>
    </source>
</evidence>
<keyword evidence="7" id="KW-0573">Peptidoglycan synthesis</keyword>
<keyword evidence="8" id="KW-0131">Cell cycle</keyword>
<gene>
    <name evidence="17" type="ORF">A2970_01585</name>
</gene>